<sequence>MRRFLSDLDLESLQWPDMEAAAAAIVAAEDVNRRSSNHEEEEMGVLGRRRANDCFQDPTCSDVTSDFPNHVHHNSSRMTDTINSYGACEQMRSGIALSRNLTPHHPTISATMDSQSSVCGPASVCSGLTVGYAGSASAGSPNSPLKPKIMDIQARGATSGSSREQSDDDDLEIEAGQCEQSTNICDQRRLRRYCSLRRKVSNRESARRSRKRKQAHLADLEVKVDQLRGENSSLFKQLDTASRQFGEAATDNRVLKSDVEALRMKVKMAEDMVARGSLTLNHLFPNHCGTSQPLVSCHAQSVGDQDIGFTEILPVGSESGETNNVNIRSKANHRRLASLEFLQQNRLLSDGVSCASDIPWDVYVAPVTK</sequence>
<dbReference type="Proteomes" id="UP001234297">
    <property type="component" value="Chromosome 4"/>
</dbReference>
<accession>A0ACC2K7L3</accession>
<gene>
    <name evidence="1" type="ORF">MRB53_013104</name>
</gene>
<dbReference type="EMBL" id="CM056812">
    <property type="protein sequence ID" value="KAJ8616918.1"/>
    <property type="molecule type" value="Genomic_DNA"/>
</dbReference>
<comment type="caution">
    <text evidence="1">The sequence shown here is derived from an EMBL/GenBank/DDBJ whole genome shotgun (WGS) entry which is preliminary data.</text>
</comment>
<protein>
    <submittedName>
        <fullName evidence="1">Uncharacterized protein</fullName>
    </submittedName>
</protein>
<organism evidence="1 2">
    <name type="scientific">Persea americana</name>
    <name type="common">Avocado</name>
    <dbReference type="NCBI Taxonomy" id="3435"/>
    <lineage>
        <taxon>Eukaryota</taxon>
        <taxon>Viridiplantae</taxon>
        <taxon>Streptophyta</taxon>
        <taxon>Embryophyta</taxon>
        <taxon>Tracheophyta</taxon>
        <taxon>Spermatophyta</taxon>
        <taxon>Magnoliopsida</taxon>
        <taxon>Magnoliidae</taxon>
        <taxon>Laurales</taxon>
        <taxon>Lauraceae</taxon>
        <taxon>Persea</taxon>
    </lineage>
</organism>
<evidence type="ECO:0000313" key="2">
    <source>
        <dbReference type="Proteomes" id="UP001234297"/>
    </source>
</evidence>
<reference evidence="1 2" key="1">
    <citation type="journal article" date="2022" name="Hortic Res">
        <title>A haplotype resolved chromosomal level avocado genome allows analysis of novel avocado genes.</title>
        <authorList>
            <person name="Nath O."/>
            <person name="Fletcher S.J."/>
            <person name="Hayward A."/>
            <person name="Shaw L.M."/>
            <person name="Masouleh A.K."/>
            <person name="Furtado A."/>
            <person name="Henry R.J."/>
            <person name="Mitter N."/>
        </authorList>
    </citation>
    <scope>NUCLEOTIDE SEQUENCE [LARGE SCALE GENOMIC DNA]</scope>
    <source>
        <strain evidence="2">cv. Hass</strain>
    </source>
</reference>
<name>A0ACC2K7L3_PERAE</name>
<proteinExistence type="predicted"/>
<evidence type="ECO:0000313" key="1">
    <source>
        <dbReference type="EMBL" id="KAJ8616918.1"/>
    </source>
</evidence>
<keyword evidence="2" id="KW-1185">Reference proteome</keyword>